<evidence type="ECO:0000256" key="1">
    <source>
        <dbReference type="SAM" id="MobiDB-lite"/>
    </source>
</evidence>
<dbReference type="SUPFAM" id="SSF54495">
    <property type="entry name" value="UBC-like"/>
    <property type="match status" value="1"/>
</dbReference>
<dbReference type="InterPro" id="IPR016135">
    <property type="entry name" value="UBQ-conjugating_enzyme/RWD"/>
</dbReference>
<dbReference type="Pfam" id="PF05773">
    <property type="entry name" value="RWD"/>
    <property type="match status" value="1"/>
</dbReference>
<keyword evidence="4" id="KW-1185">Reference proteome</keyword>
<dbReference type="PROSITE" id="PS50908">
    <property type="entry name" value="RWD"/>
    <property type="match status" value="1"/>
</dbReference>
<reference evidence="3 4" key="1">
    <citation type="submission" date="2011-10" db="EMBL/GenBank/DDBJ databases">
        <authorList>
            <person name="Genoscope - CEA"/>
        </authorList>
    </citation>
    <scope>NUCLEOTIDE SEQUENCE [LARGE SCALE GENOMIC DNA]</scope>
    <source>
        <strain evidence="3 4">RCC 1105</strain>
    </source>
</reference>
<sequence length="291" mass="33338">MDEIEALRSIFMEDFHEVCEHGNRIQSVPPDVKCYEIVLSPLASHEDASEIINTDESKNNSDDLVDARLGVVFAHSTKYPNEMPFLKCRSVAKIHDEECKKLTKQLLDLAKTENMLGQPMMYDLVEFAKEWLRSRTRVREKEEETEEMVEKRLEMEAEERLKAMRETGTAVTRENFERWAKAFDAERALGKWTTETNTNNDKIDDATTARNAAAAAAATTTTHAQQGAVSMSGRRFFEERYEALRKSGSLENEEGQEEDDEDEEKNSEDMSEISSEEDIGVKEDDDDDEEE</sequence>
<evidence type="ECO:0000313" key="4">
    <source>
        <dbReference type="Proteomes" id="UP000198341"/>
    </source>
</evidence>
<evidence type="ECO:0000313" key="3">
    <source>
        <dbReference type="EMBL" id="CCO66778.1"/>
    </source>
</evidence>
<organism evidence="3 4">
    <name type="scientific">Bathycoccus prasinos</name>
    <dbReference type="NCBI Taxonomy" id="41875"/>
    <lineage>
        <taxon>Eukaryota</taxon>
        <taxon>Viridiplantae</taxon>
        <taxon>Chlorophyta</taxon>
        <taxon>Mamiellophyceae</taxon>
        <taxon>Mamiellales</taxon>
        <taxon>Bathycoccaceae</taxon>
        <taxon>Bathycoccus</taxon>
    </lineage>
</organism>
<dbReference type="Proteomes" id="UP000198341">
    <property type="component" value="Chromosome 9"/>
</dbReference>
<dbReference type="SMART" id="SM00591">
    <property type="entry name" value="RWD"/>
    <property type="match status" value="1"/>
</dbReference>
<dbReference type="STRING" id="41875.K8F397"/>
<dbReference type="Gene3D" id="3.10.110.10">
    <property type="entry name" value="Ubiquitin Conjugating Enzyme"/>
    <property type="match status" value="1"/>
</dbReference>
<evidence type="ECO:0000259" key="2">
    <source>
        <dbReference type="PROSITE" id="PS50908"/>
    </source>
</evidence>
<proteinExistence type="predicted"/>
<feature type="compositionally biased region" description="Low complexity" evidence="1">
    <location>
        <begin position="214"/>
        <end position="224"/>
    </location>
</feature>
<dbReference type="AlphaFoldDB" id="K8F397"/>
<feature type="domain" description="RWD" evidence="2">
    <location>
        <begin position="2"/>
        <end position="135"/>
    </location>
</feature>
<dbReference type="InterPro" id="IPR040213">
    <property type="entry name" value="GIR2-like"/>
</dbReference>
<dbReference type="EMBL" id="FO082270">
    <property type="protein sequence ID" value="CCO66778.1"/>
    <property type="molecule type" value="Genomic_DNA"/>
</dbReference>
<dbReference type="OrthoDB" id="277175at2759"/>
<feature type="region of interest" description="Disordered" evidence="1">
    <location>
        <begin position="214"/>
        <end position="233"/>
    </location>
</feature>
<feature type="region of interest" description="Disordered" evidence="1">
    <location>
        <begin position="242"/>
        <end position="291"/>
    </location>
</feature>
<accession>K8F397</accession>
<dbReference type="KEGG" id="bpg:Bathy09g02560"/>
<protein>
    <recommendedName>
        <fullName evidence="2">RWD domain-containing protein</fullName>
    </recommendedName>
</protein>
<gene>
    <name evidence="3" type="ORF">Bathy09g02560</name>
</gene>
<dbReference type="CDD" id="cd23823">
    <property type="entry name" value="RWD_GCN2"/>
    <property type="match status" value="1"/>
</dbReference>
<dbReference type="GeneID" id="19013763"/>
<dbReference type="RefSeq" id="XP_007511218.1">
    <property type="nucleotide sequence ID" value="XM_007511156.1"/>
</dbReference>
<dbReference type="PANTHER" id="PTHR12292">
    <property type="entry name" value="RWD DOMAIN-CONTAINING PROTEIN"/>
    <property type="match status" value="1"/>
</dbReference>
<dbReference type="InterPro" id="IPR006575">
    <property type="entry name" value="RWD_dom"/>
</dbReference>
<name>K8F397_9CHLO</name>
<feature type="compositionally biased region" description="Acidic residues" evidence="1">
    <location>
        <begin position="251"/>
        <end position="291"/>
    </location>
</feature>